<proteinExistence type="predicted"/>
<keyword evidence="4" id="KW-0949">S-adenosyl-L-methionine</keyword>
<evidence type="ECO:0000256" key="2">
    <source>
        <dbReference type="ARBA" id="ARBA00022603"/>
    </source>
</evidence>
<evidence type="ECO:0000256" key="3">
    <source>
        <dbReference type="ARBA" id="ARBA00022679"/>
    </source>
</evidence>
<dbReference type="GO" id="GO:0032259">
    <property type="term" value="P:methylation"/>
    <property type="evidence" value="ECO:0007669"/>
    <property type="project" value="UniProtKB-KW"/>
</dbReference>
<keyword evidence="3 5" id="KW-0808">Transferase</keyword>
<dbReference type="PANTHER" id="PTHR43591:SF24">
    <property type="entry name" value="2-METHOXY-6-POLYPRENYL-1,4-BENZOQUINOL METHYLASE, MITOCHONDRIAL"/>
    <property type="match status" value="1"/>
</dbReference>
<dbReference type="PROSITE" id="PS51608">
    <property type="entry name" value="SAM_MT_UBIE"/>
    <property type="match status" value="1"/>
</dbReference>
<sequence>MILPGVTRKPLGADMPTDLTFADRYQSILVPVIFRPWAEELVRRAEPGAGEHILDLACGTGVVTRLVSSLAFQPGSLTGCDHSPDMLRVARTLADNAARDVEWVEADAAHLPFPDDRFDLAFCQQALQFFPDKPAALSDLHRVMKPGGRVVFCVQRELDVNPMLRAQAAALDACVGSTAGDAVRAICSLPDGNELRQLFKEAGFRDIEVDPVTLKLHHPDARAFAIGAMGGMHTGDKLSDLARDGVARAVGIFLDGLEDCFDGTAMTFPHASHVVVAKA</sequence>
<dbReference type="EMBL" id="JSUQ01000008">
    <property type="protein sequence ID" value="KHQ53092.1"/>
    <property type="molecule type" value="Genomic_DNA"/>
</dbReference>
<dbReference type="InterPro" id="IPR029063">
    <property type="entry name" value="SAM-dependent_MTases_sf"/>
</dbReference>
<accession>A0A0B3RYC6</accession>
<dbReference type="SUPFAM" id="SSF53335">
    <property type="entry name" value="S-adenosyl-L-methionine-dependent methyltransferases"/>
    <property type="match status" value="1"/>
</dbReference>
<keyword evidence="6" id="KW-1185">Reference proteome</keyword>
<dbReference type="Gene3D" id="3.40.50.150">
    <property type="entry name" value="Vaccinia Virus protein VP39"/>
    <property type="match status" value="1"/>
</dbReference>
<dbReference type="RefSeq" id="WP_052244442.1">
    <property type="nucleotide sequence ID" value="NZ_JSUQ01000008.1"/>
</dbReference>
<comment type="caution">
    <text evidence="5">The sequence shown here is derived from an EMBL/GenBank/DDBJ whole genome shotgun (WGS) entry which is preliminary data.</text>
</comment>
<dbReference type="STRING" id="561184.SAMN05216376_10699"/>
<reference evidence="5 6" key="1">
    <citation type="submission" date="2014-10" db="EMBL/GenBank/DDBJ databases">
        <title>Genome sequence of Ponticoccus sp. strain UMTAT08 isolated from clonal culture of toxic dinoflagellate Alexandrium tamiyavanichii.</title>
        <authorList>
            <person name="Gan H.Y."/>
            <person name="Muhd D.-D."/>
            <person name="Mohd Noor M.E."/>
            <person name="Yeong Y.S."/>
            <person name="Usup G."/>
        </authorList>
    </citation>
    <scope>NUCLEOTIDE SEQUENCE [LARGE SCALE GENOMIC DNA]</scope>
    <source>
        <strain evidence="5 6">UMTAT08</strain>
    </source>
</reference>
<dbReference type="InterPro" id="IPR004033">
    <property type="entry name" value="UbiE/COQ5_MeTrFase"/>
</dbReference>
<keyword evidence="2 5" id="KW-0489">Methyltransferase</keyword>
<dbReference type="GO" id="GO:0008168">
    <property type="term" value="F:methyltransferase activity"/>
    <property type="evidence" value="ECO:0007669"/>
    <property type="project" value="UniProtKB-KW"/>
</dbReference>
<evidence type="ECO:0000313" key="5">
    <source>
        <dbReference type="EMBL" id="KHQ53092.1"/>
    </source>
</evidence>
<evidence type="ECO:0000256" key="4">
    <source>
        <dbReference type="ARBA" id="ARBA00022691"/>
    </source>
</evidence>
<organism evidence="5 6">
    <name type="scientific">Mameliella alba</name>
    <dbReference type="NCBI Taxonomy" id="561184"/>
    <lineage>
        <taxon>Bacteria</taxon>
        <taxon>Pseudomonadati</taxon>
        <taxon>Pseudomonadota</taxon>
        <taxon>Alphaproteobacteria</taxon>
        <taxon>Rhodobacterales</taxon>
        <taxon>Roseobacteraceae</taxon>
        <taxon>Mameliella</taxon>
    </lineage>
</organism>
<dbReference type="PANTHER" id="PTHR43591">
    <property type="entry name" value="METHYLTRANSFERASE"/>
    <property type="match status" value="1"/>
</dbReference>
<keyword evidence="1" id="KW-0474">Menaquinone biosynthesis</keyword>
<dbReference type="AlphaFoldDB" id="A0A0B3RYC6"/>
<protein>
    <submittedName>
        <fullName evidence="5">Methyltransferase</fullName>
        <ecNumber evidence="5">2.1.1.-</ecNumber>
    </submittedName>
</protein>
<dbReference type="OrthoDB" id="9787738at2"/>
<gene>
    <name evidence="5" type="ORF">OA50_02118</name>
</gene>
<dbReference type="CDD" id="cd02440">
    <property type="entry name" value="AdoMet_MTases"/>
    <property type="match status" value="1"/>
</dbReference>
<evidence type="ECO:0000313" key="6">
    <source>
        <dbReference type="Proteomes" id="UP000030960"/>
    </source>
</evidence>
<evidence type="ECO:0000256" key="1">
    <source>
        <dbReference type="ARBA" id="ARBA00022428"/>
    </source>
</evidence>
<dbReference type="EC" id="2.1.1.-" evidence="5"/>
<dbReference type="Pfam" id="PF01209">
    <property type="entry name" value="Ubie_methyltran"/>
    <property type="match status" value="1"/>
</dbReference>
<name>A0A0B3RYC6_9RHOB</name>
<dbReference type="GO" id="GO:0009234">
    <property type="term" value="P:menaquinone biosynthetic process"/>
    <property type="evidence" value="ECO:0007669"/>
    <property type="project" value="UniProtKB-KW"/>
</dbReference>
<dbReference type="Proteomes" id="UP000030960">
    <property type="component" value="Unassembled WGS sequence"/>
</dbReference>